<evidence type="ECO:0000313" key="2">
    <source>
        <dbReference type="EMBL" id="GHO85578.1"/>
    </source>
</evidence>
<feature type="transmembrane region" description="Helical" evidence="1">
    <location>
        <begin position="155"/>
        <end position="184"/>
    </location>
</feature>
<comment type="caution">
    <text evidence="2">The sequence shown here is derived from an EMBL/GenBank/DDBJ whole genome shotgun (WGS) entry which is preliminary data.</text>
</comment>
<feature type="transmembrane region" description="Helical" evidence="1">
    <location>
        <begin position="254"/>
        <end position="280"/>
    </location>
</feature>
<feature type="transmembrane region" description="Helical" evidence="1">
    <location>
        <begin position="97"/>
        <end position="119"/>
    </location>
</feature>
<sequence>MLKEYVKVETHLNQSLEQRRLRPGTLIAWFEIALIGLGLLGNFFLLQHVMWWPDGGFRFEALSELITRGKIPDTKYSLVMPLFSIPFWTLDKVGQTFWWTTHYNVFVFGAGLLVTYRLLKDHIDRGLLRKFFLLLTVASMFSHHLLFYFGEVFTAIFVAVGCIAIVVGPVTVGWCAIILGVVNTPATIIGLILLGTKHMLANKRMRYALVIIIGAALIMLEAWIRRGSPFASGYAGEQVARTIMPYSGRPGFSYPIFFGLSSLLLSFGKGIFFFAPGLLLPIRQTLRKVKSATKVDLFAIYTLWIGFLVGLLLIYSCYWSWHGGWFWGPRYLLFASIPASFALAVRLRWRDASLWMNIVIILVLCLSIWVGIEGAVYADDALRNVCAPTWQGNELLCYYAPEFSALWYPFVVYQPLSSGQILYLLYSLFIGIYLLIPLLITTRHQLITTARERGWTRLNLRF</sequence>
<proteinExistence type="predicted"/>
<evidence type="ECO:0000313" key="3">
    <source>
        <dbReference type="Proteomes" id="UP000635565"/>
    </source>
</evidence>
<name>A0ABQ3VJM9_9CHLR</name>
<feature type="transmembrane region" description="Helical" evidence="1">
    <location>
        <begin position="26"/>
        <end position="46"/>
    </location>
</feature>
<keyword evidence="3" id="KW-1185">Reference proteome</keyword>
<evidence type="ECO:0000256" key="1">
    <source>
        <dbReference type="SAM" id="Phobius"/>
    </source>
</evidence>
<dbReference type="EMBL" id="BNJJ01000009">
    <property type="protein sequence ID" value="GHO85578.1"/>
    <property type="molecule type" value="Genomic_DNA"/>
</dbReference>
<feature type="transmembrane region" description="Helical" evidence="1">
    <location>
        <begin position="205"/>
        <end position="224"/>
    </location>
</feature>
<keyword evidence="1" id="KW-1133">Transmembrane helix</keyword>
<dbReference type="Proteomes" id="UP000635565">
    <property type="component" value="Unassembled WGS sequence"/>
</dbReference>
<feature type="transmembrane region" description="Helical" evidence="1">
    <location>
        <begin position="301"/>
        <end position="321"/>
    </location>
</feature>
<evidence type="ECO:0008006" key="4">
    <source>
        <dbReference type="Google" id="ProtNLM"/>
    </source>
</evidence>
<feature type="transmembrane region" description="Helical" evidence="1">
    <location>
        <begin position="327"/>
        <end position="347"/>
    </location>
</feature>
<organism evidence="2 3">
    <name type="scientific">Dictyobacter formicarum</name>
    <dbReference type="NCBI Taxonomy" id="2778368"/>
    <lineage>
        <taxon>Bacteria</taxon>
        <taxon>Bacillati</taxon>
        <taxon>Chloroflexota</taxon>
        <taxon>Ktedonobacteria</taxon>
        <taxon>Ktedonobacterales</taxon>
        <taxon>Dictyobacteraceae</taxon>
        <taxon>Dictyobacter</taxon>
    </lineage>
</organism>
<reference evidence="2 3" key="1">
    <citation type="journal article" date="2021" name="Int. J. Syst. Evol. Microbiol.">
        <title>Reticulibacter mediterranei gen. nov., sp. nov., within the new family Reticulibacteraceae fam. nov., and Ktedonospora formicarum gen. nov., sp. nov., Ktedonobacter robiniae sp. nov., Dictyobacter formicarum sp. nov. and Dictyobacter arantiisoli sp. nov., belonging to the class Ktedonobacteria.</title>
        <authorList>
            <person name="Yabe S."/>
            <person name="Zheng Y."/>
            <person name="Wang C.M."/>
            <person name="Sakai Y."/>
            <person name="Abe K."/>
            <person name="Yokota A."/>
            <person name="Donadio S."/>
            <person name="Cavaletti L."/>
            <person name="Monciardini P."/>
        </authorList>
    </citation>
    <scope>NUCLEOTIDE SEQUENCE [LARGE SCALE GENOMIC DNA]</scope>
    <source>
        <strain evidence="2 3">SOSP1-9</strain>
    </source>
</reference>
<keyword evidence="1" id="KW-0472">Membrane</keyword>
<feature type="transmembrane region" description="Helical" evidence="1">
    <location>
        <begin position="421"/>
        <end position="441"/>
    </location>
</feature>
<accession>A0ABQ3VJM9</accession>
<protein>
    <recommendedName>
        <fullName evidence="4">DUF2029 domain-containing protein</fullName>
    </recommendedName>
</protein>
<gene>
    <name evidence="2" type="ORF">KSZ_35840</name>
</gene>
<feature type="transmembrane region" description="Helical" evidence="1">
    <location>
        <begin position="354"/>
        <end position="372"/>
    </location>
</feature>
<dbReference type="RefSeq" id="WP_201363217.1">
    <property type="nucleotide sequence ID" value="NZ_BNJJ01000009.1"/>
</dbReference>
<keyword evidence="1" id="KW-0812">Transmembrane</keyword>